<evidence type="ECO:0000256" key="1">
    <source>
        <dbReference type="SAM" id="MobiDB-lite"/>
    </source>
</evidence>
<evidence type="ECO:0000313" key="2">
    <source>
        <dbReference type="EMBL" id="MBB6218635.1"/>
    </source>
</evidence>
<accession>A0A841L8P8</accession>
<evidence type="ECO:0000313" key="3">
    <source>
        <dbReference type="Proteomes" id="UP000579281"/>
    </source>
</evidence>
<protein>
    <submittedName>
        <fullName evidence="2">Uncharacterized protein</fullName>
    </submittedName>
</protein>
<organism evidence="2 3">
    <name type="scientific">Anaerosolibacter carboniphilus</name>
    <dbReference type="NCBI Taxonomy" id="1417629"/>
    <lineage>
        <taxon>Bacteria</taxon>
        <taxon>Bacillati</taxon>
        <taxon>Bacillota</taxon>
        <taxon>Clostridia</taxon>
        <taxon>Peptostreptococcales</taxon>
        <taxon>Thermotaleaceae</taxon>
        <taxon>Anaerosolibacter</taxon>
    </lineage>
</organism>
<reference evidence="2 3" key="1">
    <citation type="submission" date="2020-08" db="EMBL/GenBank/DDBJ databases">
        <title>Genomic Encyclopedia of Type Strains, Phase IV (KMG-IV): sequencing the most valuable type-strain genomes for metagenomic binning, comparative biology and taxonomic classification.</title>
        <authorList>
            <person name="Goeker M."/>
        </authorList>
    </citation>
    <scope>NUCLEOTIDE SEQUENCE [LARGE SCALE GENOMIC DNA]</scope>
    <source>
        <strain evidence="2 3">DSM 103526</strain>
    </source>
</reference>
<keyword evidence="3" id="KW-1185">Reference proteome</keyword>
<dbReference type="Proteomes" id="UP000579281">
    <property type="component" value="Unassembled WGS sequence"/>
</dbReference>
<dbReference type="EMBL" id="JACHEN010000044">
    <property type="protein sequence ID" value="MBB6218635.1"/>
    <property type="molecule type" value="Genomic_DNA"/>
</dbReference>
<feature type="region of interest" description="Disordered" evidence="1">
    <location>
        <begin position="42"/>
        <end position="64"/>
    </location>
</feature>
<feature type="compositionally biased region" description="Basic and acidic residues" evidence="1">
    <location>
        <begin position="53"/>
        <end position="64"/>
    </location>
</feature>
<dbReference type="RefSeq" id="WP_184313285.1">
    <property type="nucleotide sequence ID" value="NZ_JACHEN010000044.1"/>
</dbReference>
<name>A0A841L8P8_9FIRM</name>
<gene>
    <name evidence="2" type="ORF">HNQ80_004809</name>
</gene>
<comment type="caution">
    <text evidence="2">The sequence shown here is derived from an EMBL/GenBank/DDBJ whole genome shotgun (WGS) entry which is preliminary data.</text>
</comment>
<dbReference type="AlphaFoldDB" id="A0A841L8P8"/>
<sequence>MNNFMSKIFNGLHMNDMTKPRNKPTASHNAAGIIQGMPENVLFGEDSGAIPPDEFKNQLEDEIH</sequence>
<proteinExistence type="predicted"/>